<organism evidence="1 2">
    <name type="scientific">Photorhabdus temperata J3</name>
    <dbReference type="NCBI Taxonomy" id="1389415"/>
    <lineage>
        <taxon>Bacteria</taxon>
        <taxon>Pseudomonadati</taxon>
        <taxon>Pseudomonadota</taxon>
        <taxon>Gammaproteobacteria</taxon>
        <taxon>Enterobacterales</taxon>
        <taxon>Morganellaceae</taxon>
        <taxon>Photorhabdus</taxon>
    </lineage>
</organism>
<gene>
    <name evidence="1" type="ORF">O185_27755</name>
</gene>
<dbReference type="EMBL" id="AXDT01000670">
    <property type="protein sequence ID" value="ERT10065.1"/>
    <property type="molecule type" value="Genomic_DNA"/>
</dbReference>
<dbReference type="Proteomes" id="UP000017133">
    <property type="component" value="Unassembled WGS sequence"/>
</dbReference>
<dbReference type="InterPro" id="IPR009057">
    <property type="entry name" value="Homeodomain-like_sf"/>
</dbReference>
<keyword evidence="2" id="KW-1185">Reference proteome</keyword>
<name>U7QSH8_PHOTE</name>
<dbReference type="AlphaFoldDB" id="U7QSH8"/>
<evidence type="ECO:0000313" key="1">
    <source>
        <dbReference type="EMBL" id="ERT10065.1"/>
    </source>
</evidence>
<evidence type="ECO:0000313" key="2">
    <source>
        <dbReference type="Proteomes" id="UP000017133"/>
    </source>
</evidence>
<protein>
    <submittedName>
        <fullName evidence="1">Transposase</fullName>
    </submittedName>
</protein>
<accession>U7QSH8</accession>
<reference evidence="1 2" key="1">
    <citation type="submission" date="2013-10" db="EMBL/GenBank/DDBJ databases">
        <title>Whole Genome Shotgun Sequence of Photorhabdus temperata J3.</title>
        <authorList>
            <person name="Park G.-S."/>
            <person name="Hong S.-J."/>
            <person name="Shin J.-H."/>
        </authorList>
    </citation>
    <scope>NUCLEOTIDE SEQUENCE [LARGE SCALE GENOMIC DNA]</scope>
    <source>
        <strain evidence="1 2">J3</strain>
    </source>
</reference>
<proteinExistence type="predicted"/>
<comment type="caution">
    <text evidence="1">The sequence shown here is derived from an EMBL/GenBank/DDBJ whole genome shotgun (WGS) entry which is preliminary data.</text>
</comment>
<sequence length="54" mass="6234">MKIFITSKQKIKLERLHDTTRDGQVRDRIKAILLASEGWSSVMIAQALRLHQTT</sequence>
<feature type="non-terminal residue" evidence="1">
    <location>
        <position position="54"/>
    </location>
</feature>
<dbReference type="SUPFAM" id="SSF46689">
    <property type="entry name" value="Homeodomain-like"/>
    <property type="match status" value="1"/>
</dbReference>